<evidence type="ECO:0000313" key="8">
    <source>
        <dbReference type="Proteomes" id="UP000283509"/>
    </source>
</evidence>
<evidence type="ECO:0000256" key="6">
    <source>
        <dbReference type="RuleBase" id="RU362006"/>
    </source>
</evidence>
<dbReference type="STRING" id="6689.A0A3R7PTC9"/>
<dbReference type="PANTHER" id="PTHR12300">
    <property type="entry name" value="HVA22-LIKE PROTEINS"/>
    <property type="match status" value="1"/>
</dbReference>
<evidence type="ECO:0000256" key="2">
    <source>
        <dbReference type="ARBA" id="ARBA00008573"/>
    </source>
</evidence>
<feature type="transmembrane region" description="Helical" evidence="6">
    <location>
        <begin position="39"/>
        <end position="69"/>
    </location>
</feature>
<evidence type="ECO:0000256" key="1">
    <source>
        <dbReference type="ARBA" id="ARBA00004141"/>
    </source>
</evidence>
<evidence type="ECO:0000256" key="5">
    <source>
        <dbReference type="ARBA" id="ARBA00023136"/>
    </source>
</evidence>
<dbReference type="AlphaFoldDB" id="A0A3R7PTC9"/>
<comment type="similarity">
    <text evidence="2 6">Belongs to the DP1 family.</text>
</comment>
<dbReference type="GO" id="GO:0016020">
    <property type="term" value="C:membrane"/>
    <property type="evidence" value="ECO:0007669"/>
    <property type="project" value="UniProtKB-SubCell"/>
</dbReference>
<evidence type="ECO:0000313" key="7">
    <source>
        <dbReference type="EMBL" id="ROT76517.1"/>
    </source>
</evidence>
<organism evidence="7 8">
    <name type="scientific">Penaeus vannamei</name>
    <name type="common">Whiteleg shrimp</name>
    <name type="synonym">Litopenaeus vannamei</name>
    <dbReference type="NCBI Taxonomy" id="6689"/>
    <lineage>
        <taxon>Eukaryota</taxon>
        <taxon>Metazoa</taxon>
        <taxon>Ecdysozoa</taxon>
        <taxon>Arthropoda</taxon>
        <taxon>Crustacea</taxon>
        <taxon>Multicrustacea</taxon>
        <taxon>Malacostraca</taxon>
        <taxon>Eumalacostraca</taxon>
        <taxon>Eucarida</taxon>
        <taxon>Decapoda</taxon>
        <taxon>Dendrobranchiata</taxon>
        <taxon>Penaeoidea</taxon>
        <taxon>Penaeidae</taxon>
        <taxon>Penaeus</taxon>
    </lineage>
</organism>
<reference evidence="7 8" key="2">
    <citation type="submission" date="2019-01" db="EMBL/GenBank/DDBJ databases">
        <title>The decoding of complex shrimp genome reveals the adaptation for benthos swimmer, frequently molting mechanism and breeding impact on genome.</title>
        <authorList>
            <person name="Sun Y."/>
            <person name="Gao Y."/>
            <person name="Yu Y."/>
        </authorList>
    </citation>
    <scope>NUCLEOTIDE SEQUENCE [LARGE SCALE GENOMIC DNA]</scope>
    <source>
        <tissue evidence="7">Muscle</tissue>
    </source>
</reference>
<dbReference type="Pfam" id="PF03134">
    <property type="entry name" value="TB2_DP1_HVA22"/>
    <property type="match status" value="1"/>
</dbReference>
<keyword evidence="8" id="KW-1185">Reference proteome</keyword>
<protein>
    <recommendedName>
        <fullName evidence="6">Receptor expression-enhancing protein</fullName>
    </recommendedName>
</protein>
<evidence type="ECO:0000256" key="3">
    <source>
        <dbReference type="ARBA" id="ARBA00022692"/>
    </source>
</evidence>
<dbReference type="InterPro" id="IPR004345">
    <property type="entry name" value="TB2_DP1_HVA22"/>
</dbReference>
<gene>
    <name evidence="7" type="ORF">C7M84_004899</name>
</gene>
<evidence type="ECO:0000256" key="4">
    <source>
        <dbReference type="ARBA" id="ARBA00022989"/>
    </source>
</evidence>
<keyword evidence="5 6" id="KW-0472">Membrane</keyword>
<keyword evidence="4 6" id="KW-1133">Transmembrane helix</keyword>
<dbReference type="EMBL" id="QCYY01001649">
    <property type="protein sequence ID" value="ROT76517.1"/>
    <property type="molecule type" value="Genomic_DNA"/>
</dbReference>
<keyword evidence="7" id="KW-0675">Receptor</keyword>
<comment type="caution">
    <text evidence="7">The sequence shown here is derived from an EMBL/GenBank/DDBJ whole genome shotgun (WGS) entry which is preliminary data.</text>
</comment>
<reference evidence="7 8" key="1">
    <citation type="submission" date="2018-04" db="EMBL/GenBank/DDBJ databases">
        <authorList>
            <person name="Zhang X."/>
            <person name="Yuan J."/>
            <person name="Li F."/>
            <person name="Xiang J."/>
        </authorList>
    </citation>
    <scope>NUCLEOTIDE SEQUENCE [LARGE SCALE GENOMIC DNA]</scope>
    <source>
        <tissue evidence="7">Muscle</tissue>
    </source>
</reference>
<proteinExistence type="inferred from homology"/>
<accession>A0A3R7PTC9</accession>
<dbReference type="OrthoDB" id="10009287at2759"/>
<feature type="transmembrane region" description="Helical" evidence="6">
    <location>
        <begin position="115"/>
        <end position="133"/>
    </location>
</feature>
<sequence length="184" mass="21424">MASSMEYYKDQAVKMLYEKNKMTDLLEQIEQKTQVKREYIALGALVLTSVYLVFGWGAQLICNAIGFVYPAYCSIKALESVRKEDDTRWLTYWVVFALFSVCEFFSDLLLSWFPFYWLAKCLFLVWCFMPVSWNGSEFIYNRVIKPAFMKHQQEIDTAMSKVTDKINELADSATRVAADAIKKD</sequence>
<keyword evidence="3 6" id="KW-0812">Transmembrane</keyword>
<dbReference type="Proteomes" id="UP000283509">
    <property type="component" value="Unassembled WGS sequence"/>
</dbReference>
<dbReference type="PANTHER" id="PTHR12300:SF161">
    <property type="entry name" value="RECEPTOR EXPRESSION-ENHANCING PROTEIN"/>
    <property type="match status" value="1"/>
</dbReference>
<name>A0A3R7PTC9_PENVA</name>
<comment type="subcellular location">
    <subcellularLocation>
        <location evidence="1 6">Membrane</location>
        <topology evidence="1 6">Multi-pass membrane protein</topology>
    </subcellularLocation>
</comment>